<gene>
    <name evidence="4" type="primary">pqiB</name>
    <name evidence="4" type="ORF">DF168_01061</name>
</gene>
<keyword evidence="1" id="KW-0175">Coiled coil</keyword>
<evidence type="ECO:0000256" key="2">
    <source>
        <dbReference type="SAM" id="Phobius"/>
    </source>
</evidence>
<keyword evidence="2" id="KW-0812">Transmembrane</keyword>
<evidence type="ECO:0000256" key="1">
    <source>
        <dbReference type="SAM" id="Coils"/>
    </source>
</evidence>
<keyword evidence="2" id="KW-1133">Transmembrane helix</keyword>
<organism evidence="4 5">
    <name type="scientific">Candidatus Moanibacter tarae</name>
    <dbReference type="NCBI Taxonomy" id="2200854"/>
    <lineage>
        <taxon>Bacteria</taxon>
        <taxon>Pseudomonadati</taxon>
        <taxon>Verrucomicrobiota</taxon>
        <taxon>Opitutia</taxon>
        <taxon>Puniceicoccales</taxon>
        <taxon>Puniceicoccales incertae sedis</taxon>
        <taxon>Candidatus Moanibacter</taxon>
    </lineage>
</organism>
<reference evidence="4 5" key="1">
    <citation type="submission" date="2018-06" db="EMBL/GenBank/DDBJ databases">
        <title>Draft Genome Sequence of a Novel Marine Bacterium Related to the Verrucomicrobia.</title>
        <authorList>
            <person name="Vosseberg J."/>
            <person name="Martijn J."/>
            <person name="Ettema T.J.G."/>
        </authorList>
    </citation>
    <scope>NUCLEOTIDE SEQUENCE [LARGE SCALE GENOMIC DNA]</scope>
    <source>
        <strain evidence="4">TARA_B100001123</strain>
    </source>
</reference>
<feature type="domain" description="Mce/MlaD" evidence="3">
    <location>
        <begin position="43"/>
        <end position="137"/>
    </location>
</feature>
<dbReference type="Proteomes" id="UP000247465">
    <property type="component" value="Chromosome"/>
</dbReference>
<proteinExistence type="predicted"/>
<dbReference type="InterPro" id="IPR052336">
    <property type="entry name" value="MlaD_Phospholipid_Transporter"/>
</dbReference>
<dbReference type="AlphaFoldDB" id="A0A2Z4AHT1"/>
<dbReference type="Pfam" id="PF02470">
    <property type="entry name" value="MlaD"/>
    <property type="match status" value="1"/>
</dbReference>
<dbReference type="PANTHER" id="PTHR33371">
    <property type="entry name" value="INTERMEMBRANE PHOSPHOLIPID TRANSPORT SYSTEM BINDING PROTEIN MLAD-RELATED"/>
    <property type="match status" value="1"/>
</dbReference>
<dbReference type="InterPro" id="IPR003399">
    <property type="entry name" value="Mce/MlaD"/>
</dbReference>
<name>A0A2Z4AHT1_9BACT</name>
<accession>A0A2Z4AHT1</accession>
<evidence type="ECO:0000313" key="5">
    <source>
        <dbReference type="Proteomes" id="UP000247465"/>
    </source>
</evidence>
<feature type="coiled-coil region" evidence="1">
    <location>
        <begin position="258"/>
        <end position="320"/>
    </location>
</feature>
<dbReference type="KEGG" id="mtar:DF168_01061"/>
<evidence type="ECO:0000259" key="3">
    <source>
        <dbReference type="Pfam" id="PF02470"/>
    </source>
</evidence>
<sequence>MSRRANYTVIGLFVIGGLILAAGSLIFFGSFKLFSDHEEFICYFDEPVSGLDIGSPVKFRGVKIGSVKEIFLRFNQGDKIDHIPVVMQLDLSLLNSSIGVDVDIRDDDTFSKIIALGYRAKLVTESFITGLRYIEIDIVFEAGKPKLVQEKVVYKEIPTVPSLNAQLGQSVEEVFVRLGALDIPMINDELIRVLKNAREGLEEVDFGGVSELIKEASHSTSNFLESPELGETITAIKETVNEFRLFATKLNSRFDTVLAEAGETNEELQRLLKQVGETTSKAEFLFSSESSFRYRIEDALEEVKEAAEAIRILVNYLERNPNSLLRGKSPKEN</sequence>
<keyword evidence="2" id="KW-0472">Membrane</keyword>
<evidence type="ECO:0000313" key="4">
    <source>
        <dbReference type="EMBL" id="AWT59864.1"/>
    </source>
</evidence>
<feature type="transmembrane region" description="Helical" evidence="2">
    <location>
        <begin position="7"/>
        <end position="31"/>
    </location>
</feature>
<dbReference type="EMBL" id="CP029803">
    <property type="protein sequence ID" value="AWT59864.1"/>
    <property type="molecule type" value="Genomic_DNA"/>
</dbReference>
<protein>
    <submittedName>
        <fullName evidence="4">Paraquat-inducible protein B</fullName>
    </submittedName>
</protein>
<dbReference type="PANTHER" id="PTHR33371:SF4">
    <property type="entry name" value="INTERMEMBRANE PHOSPHOLIPID TRANSPORT SYSTEM BINDING PROTEIN MLAD"/>
    <property type="match status" value="1"/>
</dbReference>